<evidence type="ECO:0000313" key="14">
    <source>
        <dbReference type="Proteomes" id="UP000027015"/>
    </source>
</evidence>
<accession>A0A067W5H9</accession>
<keyword evidence="14" id="KW-1185">Reference proteome</keyword>
<dbReference type="EC" id="5.4.2.2" evidence="4"/>
<dbReference type="OrthoDB" id="9806956at2"/>
<reference evidence="13 14" key="1">
    <citation type="submission" date="2012-04" db="EMBL/GenBank/DDBJ databases">
        <title>The Genome Sequence of Bartonella koehlerae C-29.</title>
        <authorList>
            <consortium name="The Broad Institute Genome Sequencing Platform"/>
            <consortium name="The Broad Institute Genome Sequencing Center for Infectious Disease"/>
            <person name="Feldgarden M."/>
            <person name="Kirby J."/>
            <person name="Kosoy M."/>
            <person name="Birtles R."/>
            <person name="Probert W.S."/>
            <person name="Chiaraviglio L."/>
            <person name="Walker B."/>
            <person name="Young S.K."/>
            <person name="Zeng Q."/>
            <person name="Gargeya S."/>
            <person name="Fitzgerald M."/>
            <person name="Haas B."/>
            <person name="Abouelleil A."/>
            <person name="Alvarado L."/>
            <person name="Arachchi H.M."/>
            <person name="Berlin A.M."/>
            <person name="Chapman S.B."/>
            <person name="Goldberg J."/>
            <person name="Griggs A."/>
            <person name="Gujja S."/>
            <person name="Hansen M."/>
            <person name="Howarth C."/>
            <person name="Imamovic A."/>
            <person name="Larimer J."/>
            <person name="McCowen C."/>
            <person name="Montmayeur A."/>
            <person name="Murphy C."/>
            <person name="Neiman D."/>
            <person name="Pearson M."/>
            <person name="Priest M."/>
            <person name="Roberts A."/>
            <person name="Saif S."/>
            <person name="Shea T."/>
            <person name="Sisk P."/>
            <person name="Sykes S."/>
            <person name="Wortman J."/>
            <person name="Nusbaum C."/>
            <person name="Birren B."/>
        </authorList>
    </citation>
    <scope>NUCLEOTIDE SEQUENCE [LARGE SCALE GENOMIC DNA]</scope>
    <source>
        <strain evidence="13 14">C-29</strain>
    </source>
</reference>
<dbReference type="PRINTS" id="PR00509">
    <property type="entry name" value="PGMPMM"/>
</dbReference>
<evidence type="ECO:0000256" key="1">
    <source>
        <dbReference type="ARBA" id="ARBA00000443"/>
    </source>
</evidence>
<feature type="domain" description="Alpha-D-phosphohexomutase alpha/beta/alpha" evidence="12">
    <location>
        <begin position="296"/>
        <end position="407"/>
    </location>
</feature>
<dbReference type="GO" id="GO:0005829">
    <property type="term" value="C:cytosol"/>
    <property type="evidence" value="ECO:0007669"/>
    <property type="project" value="TreeGrafter"/>
</dbReference>
<evidence type="ECO:0000256" key="9">
    <source>
        <dbReference type="RuleBase" id="RU004326"/>
    </source>
</evidence>
<dbReference type="InterPro" id="IPR005845">
    <property type="entry name" value="A-D-PHexomutase_a/b/a-II"/>
</dbReference>
<dbReference type="PROSITE" id="PS00710">
    <property type="entry name" value="PGM_PMM"/>
    <property type="match status" value="1"/>
</dbReference>
<evidence type="ECO:0000256" key="5">
    <source>
        <dbReference type="ARBA" id="ARBA00022553"/>
    </source>
</evidence>
<name>A0A067W5H9_9HYPH</name>
<evidence type="ECO:0000256" key="7">
    <source>
        <dbReference type="ARBA" id="ARBA00022842"/>
    </source>
</evidence>
<dbReference type="InterPro" id="IPR045244">
    <property type="entry name" value="PGM"/>
</dbReference>
<sequence>MTLRIVLTKAFDDQKLGTSGLRKKVSVFQQPHYVENFIQSLFDSIGSVEGKLFILGGDGRYFNRNLLQIVLKMAAAHGVACIKVGKGGLLSTPAVSHLIRKTRAYGGIILSASHNPGGKEGDCGIKYNISNGGPAPASLCDTVFATSQCLSSYRIMEAPDIDLEREGTTFLGPMKIDIIDPLADYVALMQEIFDFDCIAKAVAEGLTLRFDAMHAVTGPYAHEIFEKCLGFSEGTVVNGIPLPDFGGDHPDPNLLYAKALYDLLMSDQGPDLGAASDGDGDRNLILGHGQFVTPSDSLAIMADHAHLIKGYRQRIVGIARSMPTGRAADLVAEKKGLNLFETPTGWKFFGTLLDAGHVTFCGEESFGTGSDHIREKDGLWAVLFWLNLLAVTRKTVAQITQQHWRTYGRFYTLRYDYEEVEACKVSAIIDELRAYLPKPGREVAGLHVEKADDFTYHDPVDQSISTGQGVRVFFKNGARLVVRLSGTGTVGATLRLYFEQFEGDPRKHNQDPQKVLQPVQQAALQLLNIKQHLGRTRPDVIT</sequence>
<feature type="domain" description="Alpha-D-phosphohexomutase alpha/beta/alpha" evidence="10">
    <location>
        <begin position="14"/>
        <end position="142"/>
    </location>
</feature>
<dbReference type="InterPro" id="IPR036900">
    <property type="entry name" value="A-D-PHexomutase_C_sf"/>
</dbReference>
<dbReference type="EMBL" id="AHPL01000012">
    <property type="protein sequence ID" value="KEC54061.1"/>
    <property type="molecule type" value="Genomic_DNA"/>
</dbReference>
<feature type="domain" description="Alpha-D-phosphohexomutase alpha/beta/alpha" evidence="11">
    <location>
        <begin position="184"/>
        <end position="286"/>
    </location>
</feature>
<dbReference type="GO" id="GO:0005975">
    <property type="term" value="P:carbohydrate metabolic process"/>
    <property type="evidence" value="ECO:0007669"/>
    <property type="project" value="InterPro"/>
</dbReference>
<dbReference type="Pfam" id="PF24947">
    <property type="entry name" value="PGM1_C_vert_fung"/>
    <property type="match status" value="1"/>
</dbReference>
<keyword evidence="5" id="KW-0597">Phosphoprotein</keyword>
<dbReference type="SUPFAM" id="SSF55957">
    <property type="entry name" value="Phosphoglucomutase, C-terminal domain"/>
    <property type="match status" value="1"/>
</dbReference>
<evidence type="ECO:0000256" key="4">
    <source>
        <dbReference type="ARBA" id="ARBA00012728"/>
    </source>
</evidence>
<dbReference type="Proteomes" id="UP000027015">
    <property type="component" value="Unassembled WGS sequence"/>
</dbReference>
<dbReference type="PATRIC" id="fig|1134510.3.peg.1666"/>
<dbReference type="GO" id="GO:0004614">
    <property type="term" value="F:phosphoglucomutase activity"/>
    <property type="evidence" value="ECO:0007669"/>
    <property type="project" value="UniProtKB-EC"/>
</dbReference>
<comment type="catalytic activity">
    <reaction evidence="1">
        <text>alpha-D-glucose 1-phosphate = alpha-D-glucose 6-phosphate</text>
        <dbReference type="Rhea" id="RHEA:23536"/>
        <dbReference type="ChEBI" id="CHEBI:58225"/>
        <dbReference type="ChEBI" id="CHEBI:58601"/>
        <dbReference type="EC" id="5.4.2.2"/>
    </reaction>
</comment>
<dbReference type="PANTHER" id="PTHR22573">
    <property type="entry name" value="PHOSPHOHEXOMUTASE FAMILY MEMBER"/>
    <property type="match status" value="1"/>
</dbReference>
<gene>
    <name evidence="13" type="ORF">O9A_01451</name>
</gene>
<dbReference type="AlphaFoldDB" id="A0A067W5H9"/>
<dbReference type="STRING" id="1134510.O9A_01451"/>
<dbReference type="Gene3D" id="3.40.120.10">
    <property type="entry name" value="Alpha-D-Glucose-1,6-Bisphosphate, subunit A, domain 3"/>
    <property type="match status" value="3"/>
</dbReference>
<evidence type="ECO:0000313" key="13">
    <source>
        <dbReference type="EMBL" id="KEC54061.1"/>
    </source>
</evidence>
<keyword evidence="6 9" id="KW-0479">Metal-binding</keyword>
<dbReference type="InterPro" id="IPR016055">
    <property type="entry name" value="A-D-PHexomutase_a/b/a-I/II/III"/>
</dbReference>
<dbReference type="NCBIfam" id="NF005737">
    <property type="entry name" value="PRK07564.1-1"/>
    <property type="match status" value="1"/>
</dbReference>
<protein>
    <recommendedName>
        <fullName evidence="4">phosphoglucomutase (alpha-D-glucose-1,6-bisphosphate-dependent)</fullName>
        <ecNumber evidence="4">5.4.2.2</ecNumber>
    </recommendedName>
</protein>
<keyword evidence="7 9" id="KW-0460">Magnesium</keyword>
<dbReference type="Pfam" id="PF02880">
    <property type="entry name" value="PGM_PMM_III"/>
    <property type="match status" value="1"/>
</dbReference>
<dbReference type="InterPro" id="IPR005841">
    <property type="entry name" value="Alpha-D-phosphohexomutase_SF"/>
</dbReference>
<proteinExistence type="inferred from homology"/>
<evidence type="ECO:0000256" key="2">
    <source>
        <dbReference type="ARBA" id="ARBA00001946"/>
    </source>
</evidence>
<dbReference type="InterPro" id="IPR016066">
    <property type="entry name" value="A-D-PHexomutase_CS"/>
</dbReference>
<dbReference type="FunFam" id="3.30.310.50:FF:000002">
    <property type="entry name" value="Phosphoglucomutase 5"/>
    <property type="match status" value="1"/>
</dbReference>
<dbReference type="SUPFAM" id="SSF53738">
    <property type="entry name" value="Phosphoglucomutase, first 3 domains"/>
    <property type="match status" value="3"/>
</dbReference>
<keyword evidence="8" id="KW-0413">Isomerase</keyword>
<evidence type="ECO:0000259" key="12">
    <source>
        <dbReference type="Pfam" id="PF02880"/>
    </source>
</evidence>
<dbReference type="GO" id="GO:0000287">
    <property type="term" value="F:magnesium ion binding"/>
    <property type="evidence" value="ECO:0007669"/>
    <property type="project" value="InterPro"/>
</dbReference>
<organism evidence="13 14">
    <name type="scientific">Bartonella koehlerae C-29</name>
    <dbReference type="NCBI Taxonomy" id="1134510"/>
    <lineage>
        <taxon>Bacteria</taxon>
        <taxon>Pseudomonadati</taxon>
        <taxon>Pseudomonadota</taxon>
        <taxon>Alphaproteobacteria</taxon>
        <taxon>Hyphomicrobiales</taxon>
        <taxon>Bartonellaceae</taxon>
        <taxon>Bartonella</taxon>
    </lineage>
</organism>
<dbReference type="HOGENOM" id="CLU_009330_0_1_5"/>
<comment type="caution">
    <text evidence="13">The sequence shown here is derived from an EMBL/GenBank/DDBJ whole genome shotgun (WGS) entry which is preliminary data.</text>
</comment>
<dbReference type="InterPro" id="IPR005844">
    <property type="entry name" value="A-D-PHexomutase_a/b/a-I"/>
</dbReference>
<comment type="similarity">
    <text evidence="3 9">Belongs to the phosphohexose mutase family.</text>
</comment>
<dbReference type="RefSeq" id="WP_034460099.1">
    <property type="nucleotide sequence ID" value="NZ_CADEAH010000019.1"/>
</dbReference>
<dbReference type="Pfam" id="PF02879">
    <property type="entry name" value="PGM_PMM_II"/>
    <property type="match status" value="1"/>
</dbReference>
<dbReference type="Pfam" id="PF02878">
    <property type="entry name" value="PGM_PMM_I"/>
    <property type="match status" value="1"/>
</dbReference>
<dbReference type="FunFam" id="3.40.120.10:FF:000004">
    <property type="entry name" value="Phosphoglucomutase 5"/>
    <property type="match status" value="1"/>
</dbReference>
<dbReference type="PANTHER" id="PTHR22573:SF2">
    <property type="entry name" value="PHOSPHOGLUCOMUTASE"/>
    <property type="match status" value="1"/>
</dbReference>
<evidence type="ECO:0000259" key="11">
    <source>
        <dbReference type="Pfam" id="PF02879"/>
    </source>
</evidence>
<comment type="cofactor">
    <cofactor evidence="2">
        <name>Mg(2+)</name>
        <dbReference type="ChEBI" id="CHEBI:18420"/>
    </cofactor>
</comment>
<evidence type="ECO:0000259" key="10">
    <source>
        <dbReference type="Pfam" id="PF02878"/>
    </source>
</evidence>
<evidence type="ECO:0000256" key="8">
    <source>
        <dbReference type="ARBA" id="ARBA00023235"/>
    </source>
</evidence>
<evidence type="ECO:0000256" key="3">
    <source>
        <dbReference type="ARBA" id="ARBA00010231"/>
    </source>
</evidence>
<dbReference type="InterPro" id="IPR005846">
    <property type="entry name" value="A-D-PHexomutase_a/b/a-III"/>
</dbReference>
<dbReference type="Gene3D" id="3.30.310.50">
    <property type="entry name" value="Alpha-D-phosphohexomutase, C-terminal domain"/>
    <property type="match status" value="1"/>
</dbReference>
<evidence type="ECO:0000256" key="6">
    <source>
        <dbReference type="ARBA" id="ARBA00022723"/>
    </source>
</evidence>
<dbReference type="eggNOG" id="COG0033">
    <property type="taxonomic scope" value="Bacteria"/>
</dbReference>